<dbReference type="Gene3D" id="3.30.160.170">
    <property type="entry name" value="FlaG-like"/>
    <property type="match status" value="1"/>
</dbReference>
<dbReference type="SUPFAM" id="SSF160214">
    <property type="entry name" value="FlaG-like"/>
    <property type="match status" value="1"/>
</dbReference>
<dbReference type="InterPro" id="IPR035924">
    <property type="entry name" value="FlaG-like_sf"/>
</dbReference>
<keyword evidence="2" id="KW-0969">Cilium</keyword>
<keyword evidence="3" id="KW-1185">Reference proteome</keyword>
<protein>
    <submittedName>
        <fullName evidence="2">Flagellar protein FlaG protein</fullName>
    </submittedName>
</protein>
<feature type="region of interest" description="Disordered" evidence="1">
    <location>
        <begin position="37"/>
        <end position="60"/>
    </location>
</feature>
<dbReference type="PANTHER" id="PTHR37166">
    <property type="entry name" value="PROTEIN FLAG"/>
    <property type="match status" value="1"/>
</dbReference>
<dbReference type="Pfam" id="PF03646">
    <property type="entry name" value="FlaG"/>
    <property type="match status" value="1"/>
</dbReference>
<dbReference type="Proteomes" id="UP000008315">
    <property type="component" value="Chromosome"/>
</dbReference>
<dbReference type="PATRIC" id="fig|271065.3.peg.764"/>
<dbReference type="STRING" id="1091494.MEALZ_0747"/>
<evidence type="ECO:0000313" key="2">
    <source>
        <dbReference type="EMBL" id="CCE22442.1"/>
    </source>
</evidence>
<dbReference type="KEGG" id="mah:MEALZ_0747"/>
<keyword evidence="2" id="KW-0966">Cell projection</keyword>
<dbReference type="InterPro" id="IPR005186">
    <property type="entry name" value="FlaG"/>
</dbReference>
<name>G4T1M0_META2</name>
<evidence type="ECO:0000313" key="3">
    <source>
        <dbReference type="Proteomes" id="UP000008315"/>
    </source>
</evidence>
<proteinExistence type="predicted"/>
<dbReference type="AlphaFoldDB" id="G4T1M0"/>
<dbReference type="RefSeq" id="WP_014147246.1">
    <property type="nucleotide sequence ID" value="NC_016112.1"/>
</dbReference>
<feature type="compositionally biased region" description="Basic and acidic residues" evidence="1">
    <location>
        <begin position="49"/>
        <end position="60"/>
    </location>
</feature>
<accession>G4T1M0</accession>
<gene>
    <name evidence="2" type="ordered locus">MEALZ_0747</name>
</gene>
<dbReference type="HOGENOM" id="CLU_150601_0_0_6"/>
<organism evidence="2 3">
    <name type="scientific">Methylotuvimicrobium alcaliphilum (strain DSM 19304 / NCIMB 14124 / VKM B-2133 / 20Z)</name>
    <name type="common">Methylomicrobium alcaliphilum</name>
    <dbReference type="NCBI Taxonomy" id="1091494"/>
    <lineage>
        <taxon>Bacteria</taxon>
        <taxon>Pseudomonadati</taxon>
        <taxon>Pseudomonadota</taxon>
        <taxon>Gammaproteobacteria</taxon>
        <taxon>Methylococcales</taxon>
        <taxon>Methylococcaceae</taxon>
        <taxon>Methylotuvimicrobium</taxon>
    </lineage>
</organism>
<dbReference type="EMBL" id="FO082060">
    <property type="protein sequence ID" value="CCE22442.1"/>
    <property type="molecule type" value="Genomic_DNA"/>
</dbReference>
<reference evidence="3" key="1">
    <citation type="journal article" date="2012" name="J. Bacteriol.">
        <title>Genome sequence of the haloalkaliphilic methanotrophic bacterium Methylomicrobium alcaliphilum 20Z.</title>
        <authorList>
            <person name="Vuilleumier S."/>
            <person name="Khmelenina V.N."/>
            <person name="Bringel F."/>
            <person name="Reshetnikov A.S."/>
            <person name="Lajus A."/>
            <person name="Mangenot S."/>
            <person name="Rouy Z."/>
            <person name="Op den Camp H.J."/>
            <person name="Jetten M.S."/>
            <person name="Dispirito A.A."/>
            <person name="Dunfield P."/>
            <person name="Klotz M.G."/>
            <person name="Semrau J.D."/>
            <person name="Stein L.Y."/>
            <person name="Barbe V."/>
            <person name="Medigue C."/>
            <person name="Trotsenko Y.A."/>
            <person name="Kalyuzhnaya M.G."/>
        </authorList>
    </citation>
    <scope>NUCLEOTIDE SEQUENCE [LARGE SCALE GENOMIC DNA]</scope>
    <source>
        <strain evidence="3">DSM 19304 / NCIMB 14124 / VKM B-2133 / 20Z</strain>
    </source>
</reference>
<evidence type="ECO:0000256" key="1">
    <source>
        <dbReference type="SAM" id="MobiDB-lite"/>
    </source>
</evidence>
<sequence length="143" mass="15693">MSNDISNVTRLSFTSSQKIDSTVSRIKDFKDNTVEQAQGNAASVSAAGPEKDHKAGDKKSENLISFEDAKILAEEGNKVLAEAQRNLQFKVDDETSRVVVSVVDRKSGEVLRQIPSDEILALAKRLKDLDGKQGHGVFFMERA</sequence>
<dbReference type="PANTHER" id="PTHR37166:SF1">
    <property type="entry name" value="PROTEIN FLAG"/>
    <property type="match status" value="1"/>
</dbReference>
<keyword evidence="2" id="KW-0282">Flagellum</keyword>